<sequence>MPPASSAPPPHPARAGGRSRASVSMGFVTGMLSGLARRGLDAAPLLSAAGVDIAEPASRIPVERYADLYNRITHALDDEGFGLFERKVAPGFFEFLCRSMIGAPTLGDALARAARFLRLALPDLALEVRREGLHARLEIRETRPLAPAAGDPGRVFAFEWLLRLVHGVACWFAGRGLALDAVAFPYPRPAHADDYALVYTAHSSFDADHLVARLQANLLDLPLRRDDAALERFLDGAPGRITMLYRRDREVVARVRDALRDALPDTLSAQEVAARLHLSVRTLARRLGEEGSSYRAIKDAIRRDIAIARLTKTRQPIGELATDLGYADPSAFYRAFVGWTGVSPEQYRNRR</sequence>
<evidence type="ECO:0000256" key="3">
    <source>
        <dbReference type="ARBA" id="ARBA00023163"/>
    </source>
</evidence>
<keyword evidence="3" id="KW-0804">Transcription</keyword>
<evidence type="ECO:0000313" key="6">
    <source>
        <dbReference type="EMBL" id="MBD8504262.1"/>
    </source>
</evidence>
<dbReference type="PANTHER" id="PTHR47894:SF1">
    <property type="entry name" value="HTH-TYPE TRANSCRIPTIONAL REGULATOR VQSM"/>
    <property type="match status" value="1"/>
</dbReference>
<keyword evidence="1" id="KW-0805">Transcription regulation</keyword>
<dbReference type="Pfam" id="PF12625">
    <property type="entry name" value="Arabinose_bd"/>
    <property type="match status" value="1"/>
</dbReference>
<dbReference type="SUPFAM" id="SSF46689">
    <property type="entry name" value="Homeodomain-like"/>
    <property type="match status" value="1"/>
</dbReference>
<feature type="compositionally biased region" description="Pro residues" evidence="4">
    <location>
        <begin position="1"/>
        <end position="12"/>
    </location>
</feature>
<keyword evidence="7" id="KW-1185">Reference proteome</keyword>
<evidence type="ECO:0000313" key="7">
    <source>
        <dbReference type="Proteomes" id="UP000603602"/>
    </source>
</evidence>
<dbReference type="InterPro" id="IPR018060">
    <property type="entry name" value="HTH_AraC"/>
</dbReference>
<evidence type="ECO:0000256" key="1">
    <source>
        <dbReference type="ARBA" id="ARBA00023015"/>
    </source>
</evidence>
<proteinExistence type="predicted"/>
<comment type="caution">
    <text evidence="6">The sequence shown here is derived from an EMBL/GenBank/DDBJ whole genome shotgun (WGS) entry which is preliminary data.</text>
</comment>
<gene>
    <name evidence="6" type="ORF">IFO67_15310</name>
</gene>
<protein>
    <submittedName>
        <fullName evidence="6">AraC family transcriptional regulator</fullName>
    </submittedName>
</protein>
<dbReference type="Proteomes" id="UP000603602">
    <property type="component" value="Unassembled WGS sequence"/>
</dbReference>
<name>A0ABR9BFP9_9RHOO</name>
<keyword evidence="2" id="KW-0238">DNA-binding</keyword>
<dbReference type="PROSITE" id="PS01124">
    <property type="entry name" value="HTH_ARAC_FAMILY_2"/>
    <property type="match status" value="1"/>
</dbReference>
<evidence type="ECO:0000256" key="4">
    <source>
        <dbReference type="SAM" id="MobiDB-lite"/>
    </source>
</evidence>
<reference evidence="7" key="1">
    <citation type="submission" date="2023-07" db="EMBL/GenBank/DDBJ databases">
        <title>Thauera sp. CAU 1555 isolated from sand of Yaerae Beach.</title>
        <authorList>
            <person name="Kim W."/>
        </authorList>
    </citation>
    <scope>NUCLEOTIDE SEQUENCE [LARGE SCALE GENOMIC DNA]</scope>
    <source>
        <strain evidence="7">CAU 1555</strain>
    </source>
</reference>
<feature type="domain" description="HTH araC/xylS-type" evidence="5">
    <location>
        <begin position="253"/>
        <end position="350"/>
    </location>
</feature>
<dbReference type="InterPro" id="IPR009057">
    <property type="entry name" value="Homeodomain-like_sf"/>
</dbReference>
<evidence type="ECO:0000256" key="2">
    <source>
        <dbReference type="ARBA" id="ARBA00023125"/>
    </source>
</evidence>
<dbReference type="PANTHER" id="PTHR47894">
    <property type="entry name" value="HTH-TYPE TRANSCRIPTIONAL REGULATOR GADX"/>
    <property type="match status" value="1"/>
</dbReference>
<dbReference type="Pfam" id="PF12833">
    <property type="entry name" value="HTH_18"/>
    <property type="match status" value="1"/>
</dbReference>
<organism evidence="6 7">
    <name type="scientific">Thauera sedimentorum</name>
    <dbReference type="NCBI Taxonomy" id="2767595"/>
    <lineage>
        <taxon>Bacteria</taxon>
        <taxon>Pseudomonadati</taxon>
        <taxon>Pseudomonadota</taxon>
        <taxon>Betaproteobacteria</taxon>
        <taxon>Rhodocyclales</taxon>
        <taxon>Zoogloeaceae</taxon>
        <taxon>Thauera</taxon>
    </lineage>
</organism>
<dbReference type="EMBL" id="JACYTO010000002">
    <property type="protein sequence ID" value="MBD8504262.1"/>
    <property type="molecule type" value="Genomic_DNA"/>
</dbReference>
<dbReference type="SMART" id="SM00342">
    <property type="entry name" value="HTH_ARAC"/>
    <property type="match status" value="1"/>
</dbReference>
<dbReference type="InterPro" id="IPR032687">
    <property type="entry name" value="AraC-type_N"/>
</dbReference>
<accession>A0ABR9BFP9</accession>
<dbReference type="Gene3D" id="1.10.10.60">
    <property type="entry name" value="Homeodomain-like"/>
    <property type="match status" value="1"/>
</dbReference>
<evidence type="ECO:0000259" key="5">
    <source>
        <dbReference type="PROSITE" id="PS01124"/>
    </source>
</evidence>
<feature type="region of interest" description="Disordered" evidence="4">
    <location>
        <begin position="1"/>
        <end position="20"/>
    </location>
</feature>